<gene>
    <name evidence="1" type="ORF">IAD04_02910</name>
</gene>
<comment type="caution">
    <text evidence="1">The sequence shown here is derived from an EMBL/GenBank/DDBJ whole genome shotgun (WGS) entry which is preliminary data.</text>
</comment>
<sequence>MIIAAFFLVSLKLVKEEVKNPYCRIENQNVKLELNYDSIDYYTYEIHCNTLNTEIYLMDSIGKNQAISLLIEIKQQLENEQIQILTHFTIYGAQLENVIYANLNLGYEGISYIGG</sequence>
<protein>
    <submittedName>
        <fullName evidence="1">Uncharacterized protein</fullName>
    </submittedName>
</protein>
<dbReference type="EMBL" id="DVKI01000093">
    <property type="protein sequence ID" value="HIT17316.1"/>
    <property type="molecule type" value="Genomic_DNA"/>
</dbReference>
<dbReference type="Proteomes" id="UP000886893">
    <property type="component" value="Unassembled WGS sequence"/>
</dbReference>
<proteinExistence type="predicted"/>
<name>A0A9D1G900_9FIRM</name>
<evidence type="ECO:0000313" key="1">
    <source>
        <dbReference type="EMBL" id="HIT17316.1"/>
    </source>
</evidence>
<reference evidence="1" key="1">
    <citation type="submission" date="2020-10" db="EMBL/GenBank/DDBJ databases">
        <authorList>
            <person name="Gilroy R."/>
        </authorList>
    </citation>
    <scope>NUCLEOTIDE SEQUENCE</scope>
    <source>
        <strain evidence="1">14508</strain>
    </source>
</reference>
<organism evidence="1 2">
    <name type="scientific">Candidatus Caccosoma faecigallinarum</name>
    <dbReference type="NCBI Taxonomy" id="2840720"/>
    <lineage>
        <taxon>Bacteria</taxon>
        <taxon>Bacillati</taxon>
        <taxon>Bacillota</taxon>
        <taxon>Bacillota incertae sedis</taxon>
        <taxon>Candidatus Caccosoma</taxon>
    </lineage>
</organism>
<evidence type="ECO:0000313" key="2">
    <source>
        <dbReference type="Proteomes" id="UP000886893"/>
    </source>
</evidence>
<accession>A0A9D1G900</accession>
<reference evidence="1" key="2">
    <citation type="journal article" date="2021" name="PeerJ">
        <title>Extensive microbial diversity within the chicken gut microbiome revealed by metagenomics and culture.</title>
        <authorList>
            <person name="Gilroy R."/>
            <person name="Ravi A."/>
            <person name="Getino M."/>
            <person name="Pursley I."/>
            <person name="Horton D.L."/>
            <person name="Alikhan N.F."/>
            <person name="Baker D."/>
            <person name="Gharbi K."/>
            <person name="Hall N."/>
            <person name="Watson M."/>
            <person name="Adriaenssens E.M."/>
            <person name="Foster-Nyarko E."/>
            <person name="Jarju S."/>
            <person name="Secka A."/>
            <person name="Antonio M."/>
            <person name="Oren A."/>
            <person name="Chaudhuri R.R."/>
            <person name="La Ragione R."/>
            <person name="Hildebrand F."/>
            <person name="Pallen M.J."/>
        </authorList>
    </citation>
    <scope>NUCLEOTIDE SEQUENCE</scope>
    <source>
        <strain evidence="1">14508</strain>
    </source>
</reference>
<dbReference type="AlphaFoldDB" id="A0A9D1G900"/>